<dbReference type="Proteomes" id="UP000237222">
    <property type="component" value="Unassembled WGS sequence"/>
</dbReference>
<protein>
    <recommendedName>
        <fullName evidence="3">AraC family transcriptional regulator</fullName>
    </recommendedName>
</protein>
<name>A0A2S4HH11_9GAMM</name>
<dbReference type="OrthoDB" id="9911594at2"/>
<evidence type="ECO:0000313" key="1">
    <source>
        <dbReference type="EMBL" id="POP53277.1"/>
    </source>
</evidence>
<dbReference type="RefSeq" id="WP_103683884.1">
    <property type="nucleotide sequence ID" value="NZ_PQGG01000018.1"/>
</dbReference>
<evidence type="ECO:0000313" key="2">
    <source>
        <dbReference type="Proteomes" id="UP000237222"/>
    </source>
</evidence>
<organism evidence="1 2">
    <name type="scientific">Zhongshania marina</name>
    <dbReference type="NCBI Taxonomy" id="2304603"/>
    <lineage>
        <taxon>Bacteria</taxon>
        <taxon>Pseudomonadati</taxon>
        <taxon>Pseudomonadota</taxon>
        <taxon>Gammaproteobacteria</taxon>
        <taxon>Cellvibrionales</taxon>
        <taxon>Spongiibacteraceae</taxon>
        <taxon>Zhongshania</taxon>
    </lineage>
</organism>
<comment type="caution">
    <text evidence="1">The sequence shown here is derived from an EMBL/GenBank/DDBJ whole genome shotgun (WGS) entry which is preliminary data.</text>
</comment>
<proteinExistence type="predicted"/>
<sequence>MAHFSLNKIQISIVTLLFLNSINSFSSDAKLAGIKTKAIQSYLSPEYSASSSEALHSVHVYIGNGAESFVIQAAKIQIDDAEPVRYIYSEMESRALLAGGLHAINSADLASGEHRIRAEFVAMAGDGGPNTDRVFPTIDQQVNVSEETHIELQLFSDGMKKVLGKAELVLHEWRPTL</sequence>
<accession>A0A2S4HH11</accession>
<dbReference type="EMBL" id="PQGG01000018">
    <property type="protein sequence ID" value="POP53277.1"/>
    <property type="molecule type" value="Genomic_DNA"/>
</dbReference>
<reference evidence="1 2" key="1">
    <citation type="submission" date="2018-01" db="EMBL/GenBank/DDBJ databases">
        <authorList>
            <person name="Yu X.-D."/>
        </authorList>
    </citation>
    <scope>NUCLEOTIDE SEQUENCE [LARGE SCALE GENOMIC DNA]</scope>
    <source>
        <strain evidence="1 2">ZX-21</strain>
    </source>
</reference>
<evidence type="ECO:0008006" key="3">
    <source>
        <dbReference type="Google" id="ProtNLM"/>
    </source>
</evidence>
<gene>
    <name evidence="1" type="ORF">C0068_07550</name>
</gene>
<dbReference type="AlphaFoldDB" id="A0A2S4HH11"/>